<dbReference type="Proteomes" id="UP000827138">
    <property type="component" value="Chromosome"/>
</dbReference>
<reference evidence="2 3" key="1">
    <citation type="submission" date="2021-08" db="EMBL/GenBank/DDBJ databases">
        <authorList>
            <person name="Ping M."/>
        </authorList>
    </citation>
    <scope>NUCLEOTIDE SEQUENCE [LARGE SCALE GENOMIC DNA]</scope>
    <source>
        <strain evidence="2 3">MG28</strain>
    </source>
</reference>
<evidence type="ECO:0000313" key="3">
    <source>
        <dbReference type="Proteomes" id="UP000827138"/>
    </source>
</evidence>
<dbReference type="SUPFAM" id="SSF48619">
    <property type="entry name" value="Phospholipase A2, PLA2"/>
    <property type="match status" value="1"/>
</dbReference>
<feature type="signal peptide" evidence="1">
    <location>
        <begin position="1"/>
        <end position="34"/>
    </location>
</feature>
<dbReference type="InterPro" id="IPR015141">
    <property type="entry name" value="PLipase_A2_prok/fun"/>
</dbReference>
<feature type="chain" id="PRO_5045973695" evidence="1">
    <location>
        <begin position="35"/>
        <end position="179"/>
    </location>
</feature>
<accession>A0ABX8XMD6</accession>
<proteinExistence type="predicted"/>
<organism evidence="2 3">
    <name type="scientific">Streptomyces akebiae</name>
    <dbReference type="NCBI Taxonomy" id="2865673"/>
    <lineage>
        <taxon>Bacteria</taxon>
        <taxon>Bacillati</taxon>
        <taxon>Actinomycetota</taxon>
        <taxon>Actinomycetes</taxon>
        <taxon>Kitasatosporales</taxon>
        <taxon>Streptomycetaceae</taxon>
        <taxon>Streptomyces</taxon>
    </lineage>
</organism>
<dbReference type="InterPro" id="IPR036444">
    <property type="entry name" value="PLipase_A2_dom_sf"/>
</dbReference>
<keyword evidence="1" id="KW-0732">Signal</keyword>
<dbReference type="Pfam" id="PF09056">
    <property type="entry name" value="Phospholip_A2_3"/>
    <property type="match status" value="1"/>
</dbReference>
<protein>
    <submittedName>
        <fullName evidence="2">Phospholipase</fullName>
    </submittedName>
</protein>
<dbReference type="EMBL" id="CP080647">
    <property type="protein sequence ID" value="QYX76768.1"/>
    <property type="molecule type" value="Genomic_DNA"/>
</dbReference>
<gene>
    <name evidence="2" type="ORF">K1J60_09830</name>
</gene>
<evidence type="ECO:0000256" key="1">
    <source>
        <dbReference type="SAM" id="SignalP"/>
    </source>
</evidence>
<dbReference type="Gene3D" id="1.20.90.10">
    <property type="entry name" value="Phospholipase A2 domain"/>
    <property type="match status" value="1"/>
</dbReference>
<sequence length="179" mass="19788">MRNSMKTRVRTVLPAILATAVTALGVGEALPAAAAPAAVVRTAPSQQTTAAAAAAPAEDVRQVADRIMNLRYYDFTKHPKVAPFNWSNDGCSGPQEIKNLFTEACNQHDFGYRNYGAQHGGLRLSPTRQTKDWIDTRFWHEMRQTCFDHHGGGNWCLIHARAAYLAVHNFGDKYFWAAG</sequence>
<name>A0ABX8XMD6_9ACTN</name>
<keyword evidence="3" id="KW-1185">Reference proteome</keyword>
<evidence type="ECO:0000313" key="2">
    <source>
        <dbReference type="EMBL" id="QYX76768.1"/>
    </source>
</evidence>